<evidence type="ECO:0000256" key="4">
    <source>
        <dbReference type="PROSITE-ProRule" id="PRU00489"/>
    </source>
</evidence>
<keyword evidence="6" id="KW-1185">Reference proteome</keyword>
<protein>
    <submittedName>
        <fullName evidence="5">MT-A70 family methyltransferase</fullName>
    </submittedName>
</protein>
<dbReference type="RefSeq" id="WP_284484678.1">
    <property type="nucleotide sequence ID" value="NZ_JASNJE010000005.1"/>
</dbReference>
<accession>A0ABT7FCA0</accession>
<dbReference type="PANTHER" id="PTHR12829:SF7">
    <property type="entry name" value="N6-ADENOSINE-METHYLTRANSFERASE CATALYTIC SUBUNIT"/>
    <property type="match status" value="1"/>
</dbReference>
<reference evidence="5 6" key="1">
    <citation type="submission" date="2023-05" db="EMBL/GenBank/DDBJ databases">
        <title>Sedimentitalea sp. nov. JM2-8.</title>
        <authorList>
            <person name="Huang J."/>
        </authorList>
    </citation>
    <scope>NUCLEOTIDE SEQUENCE [LARGE SCALE GENOMIC DNA]</scope>
    <source>
        <strain evidence="5 6">JM2-8</strain>
    </source>
</reference>
<sequence length="200" mass="22978">MSDWPFDTLTPMKYGAILADPPWAYAMRSEKGYEKSPEAHYATMSIEDIAALPVGNLAGPDCYLFLWSTWPHLADAMYVMDMWGFAYVTGGSWIKRTKNWNLSFGTGYVQRSACEPYLIGKIGRPQQASRAERNVLDCPDKIEALIREHSRKPPQMREMIDRLLPRAHFCEIFAREPWEGHDVWGNQTDRFGRPGGERDE</sequence>
<dbReference type="PANTHER" id="PTHR12829">
    <property type="entry name" value="N6-ADENOSINE-METHYLTRANSFERASE"/>
    <property type="match status" value="1"/>
</dbReference>
<dbReference type="InterPro" id="IPR007757">
    <property type="entry name" value="MT-A70-like"/>
</dbReference>
<dbReference type="InterPro" id="IPR029063">
    <property type="entry name" value="SAM-dependent_MTases_sf"/>
</dbReference>
<evidence type="ECO:0000256" key="1">
    <source>
        <dbReference type="ARBA" id="ARBA00022603"/>
    </source>
</evidence>
<keyword evidence="2" id="KW-0808">Transferase</keyword>
<gene>
    <name evidence="5" type="ORF">QO034_06445</name>
</gene>
<evidence type="ECO:0000256" key="2">
    <source>
        <dbReference type="ARBA" id="ARBA00022679"/>
    </source>
</evidence>
<proteinExistence type="inferred from homology"/>
<comment type="caution">
    <text evidence="5">The sequence shown here is derived from an EMBL/GenBank/DDBJ whole genome shotgun (WGS) entry which is preliminary data.</text>
</comment>
<dbReference type="PROSITE" id="PS51143">
    <property type="entry name" value="MT_A70"/>
    <property type="match status" value="1"/>
</dbReference>
<organism evidence="5 6">
    <name type="scientific">Sedimentitalea xiamensis</name>
    <dbReference type="NCBI Taxonomy" id="3050037"/>
    <lineage>
        <taxon>Bacteria</taxon>
        <taxon>Pseudomonadati</taxon>
        <taxon>Pseudomonadota</taxon>
        <taxon>Alphaproteobacteria</taxon>
        <taxon>Rhodobacterales</taxon>
        <taxon>Paracoccaceae</taxon>
        <taxon>Sedimentitalea</taxon>
    </lineage>
</organism>
<keyword evidence="1 5" id="KW-0489">Methyltransferase</keyword>
<dbReference type="Proteomes" id="UP001227126">
    <property type="component" value="Unassembled WGS sequence"/>
</dbReference>
<evidence type="ECO:0000313" key="6">
    <source>
        <dbReference type="Proteomes" id="UP001227126"/>
    </source>
</evidence>
<comment type="similarity">
    <text evidence="4">Belongs to the MT-A70-like family.</text>
</comment>
<dbReference type="GO" id="GO:0032259">
    <property type="term" value="P:methylation"/>
    <property type="evidence" value="ECO:0007669"/>
    <property type="project" value="UniProtKB-KW"/>
</dbReference>
<evidence type="ECO:0000256" key="3">
    <source>
        <dbReference type="ARBA" id="ARBA00022691"/>
    </source>
</evidence>
<evidence type="ECO:0000313" key="5">
    <source>
        <dbReference type="EMBL" id="MDK3072743.1"/>
    </source>
</evidence>
<keyword evidence="3" id="KW-0949">S-adenosyl-L-methionine</keyword>
<dbReference type="SUPFAM" id="SSF53335">
    <property type="entry name" value="S-adenosyl-L-methionine-dependent methyltransferases"/>
    <property type="match status" value="1"/>
</dbReference>
<dbReference type="Pfam" id="PF05063">
    <property type="entry name" value="MT-A70"/>
    <property type="match status" value="1"/>
</dbReference>
<dbReference type="GO" id="GO:0008168">
    <property type="term" value="F:methyltransferase activity"/>
    <property type="evidence" value="ECO:0007669"/>
    <property type="project" value="UniProtKB-KW"/>
</dbReference>
<name>A0ABT7FCA0_9RHOB</name>
<dbReference type="EMBL" id="JASNJE010000005">
    <property type="protein sequence ID" value="MDK3072743.1"/>
    <property type="molecule type" value="Genomic_DNA"/>
</dbReference>